<organism>
    <name type="scientific">Serpula lacrymans var. lacrymans (strain S7.9)</name>
    <name type="common">Dry rot fungus</name>
    <dbReference type="NCBI Taxonomy" id="578457"/>
    <lineage>
        <taxon>Eukaryota</taxon>
        <taxon>Fungi</taxon>
        <taxon>Dikarya</taxon>
        <taxon>Basidiomycota</taxon>
        <taxon>Agaricomycotina</taxon>
        <taxon>Agaricomycetes</taxon>
        <taxon>Agaricomycetidae</taxon>
        <taxon>Boletales</taxon>
        <taxon>Coniophorineae</taxon>
        <taxon>Serpulaceae</taxon>
        <taxon>Serpula</taxon>
    </lineage>
</organism>
<dbReference type="EMBL" id="GL945430">
    <property type="protein sequence ID" value="EGO28915.1"/>
    <property type="molecule type" value="Genomic_DNA"/>
</dbReference>
<dbReference type="OrthoDB" id="5392263at2759"/>
<keyword evidence="1" id="KW-1133">Transmembrane helix</keyword>
<name>F8NLJ1_SERL9</name>
<sequence>ISWSQSAEEVFEVFRTASDNARLHRPVNSNSKWQVAENGSEIDPANRMGSPRAVRAYCLAPIDMTRSRWAPGIFTRMCISSLMPLLLQWGTIAAALAGIIYTPPTGLGCRSLGYLLYGVVSTLVWLLLVVSGVFAHYASHRPKTTSTVLDWESDGYSERHLGNYNVYNAAQ</sequence>
<dbReference type="HOGENOM" id="CLU_1566690_0_0_1"/>
<reference evidence="2" key="1">
    <citation type="submission" date="2011-04" db="EMBL/GenBank/DDBJ databases">
        <title>Evolution of plant cell wall degrading machinery underlies the functional diversity of forest fungi.</title>
        <authorList>
            <consortium name="US DOE Joint Genome Institute (JGI-PGF)"/>
            <person name="Eastwood D.C."/>
            <person name="Floudas D."/>
            <person name="Binder M."/>
            <person name="Majcherczyk A."/>
            <person name="Schneider P."/>
            <person name="Aerts A."/>
            <person name="Asiegbu F.O."/>
            <person name="Baker S.E."/>
            <person name="Barry K."/>
            <person name="Bendiksby M."/>
            <person name="Blumentritt M."/>
            <person name="Coutinho P.M."/>
            <person name="Cullen D."/>
            <person name="Cullen D."/>
            <person name="Gathman A."/>
            <person name="Goodell B."/>
            <person name="Henrissat B."/>
            <person name="Ihrmark K."/>
            <person name="Kauserud H."/>
            <person name="Kohler A."/>
            <person name="LaButti K."/>
            <person name="Lapidus A."/>
            <person name="Lavin J.L."/>
            <person name="Lee Y.-H."/>
            <person name="Lindquist E."/>
            <person name="Lilly W."/>
            <person name="Lucas S."/>
            <person name="Morin E."/>
            <person name="Murat C."/>
            <person name="Oguiza J.A."/>
            <person name="Park J."/>
            <person name="Pisabarro A.G."/>
            <person name="Riley R."/>
            <person name="Rosling A."/>
            <person name="Salamov A."/>
            <person name="Schmidt O."/>
            <person name="Schmutz J."/>
            <person name="Skrede I."/>
            <person name="Stenlid J."/>
            <person name="Wiebenga A."/>
            <person name="Xie X."/>
            <person name="Kues U."/>
            <person name="Hibbett D.S."/>
            <person name="Hoffmeister D."/>
            <person name="Hogberg N."/>
            <person name="Martin F."/>
            <person name="Grigoriev I.V."/>
            <person name="Watkinson S.C."/>
        </authorList>
    </citation>
    <scope>NUCLEOTIDE SEQUENCE</scope>
    <source>
        <strain evidence="2">S7.9</strain>
    </source>
</reference>
<keyword evidence="1" id="KW-0812">Transmembrane</keyword>
<accession>F8NLJ1</accession>
<dbReference type="KEGG" id="sla:SERLADRAFT_381157"/>
<dbReference type="AlphaFoldDB" id="F8NLJ1"/>
<evidence type="ECO:0000256" key="1">
    <source>
        <dbReference type="SAM" id="Phobius"/>
    </source>
</evidence>
<feature type="transmembrane region" description="Helical" evidence="1">
    <location>
        <begin position="82"/>
        <end position="102"/>
    </location>
</feature>
<dbReference type="GeneID" id="18810928"/>
<gene>
    <name evidence="2" type="ORF">SERLADRAFT_381157</name>
</gene>
<proteinExistence type="predicted"/>
<protein>
    <submittedName>
        <fullName evidence="2">Uncharacterized protein</fullName>
    </submittedName>
</protein>
<evidence type="ECO:0000313" key="2">
    <source>
        <dbReference type="EMBL" id="EGO28915.1"/>
    </source>
</evidence>
<keyword evidence="1" id="KW-0472">Membrane</keyword>
<feature type="transmembrane region" description="Helical" evidence="1">
    <location>
        <begin position="114"/>
        <end position="135"/>
    </location>
</feature>
<dbReference type="Proteomes" id="UP000008064">
    <property type="component" value="Unassembled WGS sequence"/>
</dbReference>
<feature type="non-terminal residue" evidence="2">
    <location>
        <position position="1"/>
    </location>
</feature>
<dbReference type="RefSeq" id="XP_007315114.1">
    <property type="nucleotide sequence ID" value="XM_007315052.1"/>
</dbReference>